<comment type="caution">
    <text evidence="1">The sequence shown here is derived from an EMBL/GenBank/DDBJ whole genome shotgun (WGS) entry which is preliminary data.</text>
</comment>
<dbReference type="RefSeq" id="WP_307176299.1">
    <property type="nucleotide sequence ID" value="NZ_JAUSYP010000001.1"/>
</dbReference>
<protein>
    <recommendedName>
        <fullName evidence="3">Spore-associated protein A</fullName>
    </recommendedName>
</protein>
<sequence>MIGLGVIAAPSASAAASYNGACGSGYSVTNSARIGNGGTIFLTYNSSNGYNCVVTIRDTPDSTPGIVSAGLGRNGDIYSWKSDLGKYQSYAGPVYVYGKGACMDWTGAIEGYGVAERKATNCG</sequence>
<reference evidence="1 2" key="1">
    <citation type="submission" date="2023-07" db="EMBL/GenBank/DDBJ databases">
        <title>Comparative genomics of wheat-associated soil bacteria to identify genetic determinants of phenazine resistance.</title>
        <authorList>
            <person name="Mouncey N."/>
        </authorList>
    </citation>
    <scope>NUCLEOTIDE SEQUENCE [LARGE SCALE GENOMIC DNA]</scope>
    <source>
        <strain evidence="1 2">B3I12</strain>
    </source>
</reference>
<proteinExistence type="predicted"/>
<evidence type="ECO:0008006" key="3">
    <source>
        <dbReference type="Google" id="ProtNLM"/>
    </source>
</evidence>
<name>A0ABU0QQZ7_9ACTN</name>
<accession>A0ABU0QQZ7</accession>
<organism evidence="1 2">
    <name type="scientific">Streptomyces africanus</name>
    <dbReference type="NCBI Taxonomy" id="231024"/>
    <lineage>
        <taxon>Bacteria</taxon>
        <taxon>Bacillati</taxon>
        <taxon>Actinomycetota</taxon>
        <taxon>Actinomycetes</taxon>
        <taxon>Kitasatosporales</taxon>
        <taxon>Streptomycetaceae</taxon>
        <taxon>Streptomyces</taxon>
    </lineage>
</organism>
<evidence type="ECO:0000313" key="1">
    <source>
        <dbReference type="EMBL" id="MDQ0749807.1"/>
    </source>
</evidence>
<dbReference type="Proteomes" id="UP001232755">
    <property type="component" value="Unassembled WGS sequence"/>
</dbReference>
<gene>
    <name evidence="1" type="ORF">QF034_004038</name>
</gene>
<evidence type="ECO:0000313" key="2">
    <source>
        <dbReference type="Proteomes" id="UP001232755"/>
    </source>
</evidence>
<keyword evidence="2" id="KW-1185">Reference proteome</keyword>
<dbReference type="EMBL" id="JAUSYP010000001">
    <property type="protein sequence ID" value="MDQ0749807.1"/>
    <property type="molecule type" value="Genomic_DNA"/>
</dbReference>